<keyword evidence="2" id="KW-0520">NAD</keyword>
<sequence length="500" mass="55497">MHPLDQAHLSTLPASVIRPGYDRGQVKAGIAHIGVGGFHRAHLAIYLDRCLARPGQQQWGLCGINLLPQDAPMAAAMKRQDGLYTVSEMAPDGTHTSRVVEAMVEYLYAQDNPRAVLDRLSQPDIRIVSLTITEGGYLIDEHGQFNLKHPSVVYDLEHPGEPRSAFGFIVEALDRRRKAGHKPFTVMSCDNLRHNGVQARRACVAFAKAKDPQLAAWIEREVGFPNAMVDRITPATDNATRQKLRELTGVDDAAPVICEDFIQWVLEDDFRDGRPEWDAVGVMLTPDVTPYEDAKIRLLNATHTMLSYPAYLAGFRKVDDVLHDGLFAQYLKDFLDLDAGYWLKSLPGLDLTAYKAKLLQRFGNRAVGDQVARLCMDGGSKISGFVLPTLHEILKNGRPYHRIAFFLASYERYLKGKDERGEAYPIVEPNARHLLEPVIQSDSPRTLIELTDVVGPQIPAHPGFVALYLQLRKKLDTQGVVATLKEIVAAGDQLPADAAS</sequence>
<dbReference type="FunFam" id="3.40.50.720:FF:000129">
    <property type="entry name" value="D-mannonate oxidoreductase"/>
    <property type="match status" value="1"/>
</dbReference>
<dbReference type="SUPFAM" id="SSF51735">
    <property type="entry name" value="NAD(P)-binding Rossmann-fold domains"/>
    <property type="match status" value="1"/>
</dbReference>
<dbReference type="GO" id="GO:0019594">
    <property type="term" value="P:mannitol metabolic process"/>
    <property type="evidence" value="ECO:0007669"/>
    <property type="project" value="InterPro"/>
</dbReference>
<dbReference type="OrthoDB" id="271711at2"/>
<dbReference type="Proteomes" id="UP000182719">
    <property type="component" value="Unassembled WGS sequence"/>
</dbReference>
<keyword evidence="7" id="KW-1185">Reference proteome</keyword>
<dbReference type="Gene3D" id="3.40.50.720">
    <property type="entry name" value="NAD(P)-binding Rossmann-like Domain"/>
    <property type="match status" value="1"/>
</dbReference>
<evidence type="ECO:0000256" key="1">
    <source>
        <dbReference type="ARBA" id="ARBA00023002"/>
    </source>
</evidence>
<dbReference type="AlphaFoldDB" id="A0A1H7FKQ1"/>
<reference evidence="7" key="1">
    <citation type="submission" date="2016-10" db="EMBL/GenBank/DDBJ databases">
        <authorList>
            <person name="Varghese N."/>
            <person name="Submissions S."/>
        </authorList>
    </citation>
    <scope>NUCLEOTIDE SEQUENCE [LARGE SCALE GENOMIC DNA]</scope>
    <source>
        <strain evidence="7">DSM 17044</strain>
    </source>
</reference>
<dbReference type="Pfam" id="PF01232">
    <property type="entry name" value="Mannitol_dh"/>
    <property type="match status" value="1"/>
</dbReference>
<evidence type="ECO:0000259" key="5">
    <source>
        <dbReference type="Pfam" id="PF08125"/>
    </source>
</evidence>
<feature type="domain" description="Mannitol dehydrogenase C-terminal" evidence="5">
    <location>
        <begin position="287"/>
        <end position="466"/>
    </location>
</feature>
<dbReference type="InterPro" id="IPR000669">
    <property type="entry name" value="Mannitol_DH"/>
</dbReference>
<dbReference type="InterPro" id="IPR050988">
    <property type="entry name" value="Mannitol_DH/Oxidoreductase"/>
</dbReference>
<dbReference type="InterPro" id="IPR013328">
    <property type="entry name" value="6PGD_dom2"/>
</dbReference>
<accession>A0A1H7FKQ1</accession>
<evidence type="ECO:0000313" key="7">
    <source>
        <dbReference type="Proteomes" id="UP000182719"/>
    </source>
</evidence>
<evidence type="ECO:0000256" key="2">
    <source>
        <dbReference type="ARBA" id="ARBA00023027"/>
    </source>
</evidence>
<dbReference type="InterPro" id="IPR036291">
    <property type="entry name" value="NAD(P)-bd_dom_sf"/>
</dbReference>
<dbReference type="InterPro" id="IPR013131">
    <property type="entry name" value="Mannitol_DH_N"/>
</dbReference>
<dbReference type="InterPro" id="IPR013118">
    <property type="entry name" value="Mannitol_DH_C"/>
</dbReference>
<feature type="domain" description="Mannitol dehydrogenase N-terminal" evidence="4">
    <location>
        <begin position="29"/>
        <end position="278"/>
    </location>
</feature>
<dbReference type="PROSITE" id="PS00974">
    <property type="entry name" value="MANNITOL_DHGENASE"/>
    <property type="match status" value="1"/>
</dbReference>
<dbReference type="InterPro" id="IPR023027">
    <property type="entry name" value="Mannitol_DH_CS"/>
</dbReference>
<dbReference type="SUPFAM" id="SSF48179">
    <property type="entry name" value="6-phosphogluconate dehydrogenase C-terminal domain-like"/>
    <property type="match status" value="1"/>
</dbReference>
<dbReference type="PANTHER" id="PTHR43362:SF1">
    <property type="entry name" value="MANNITOL DEHYDROGENASE 2-RELATED"/>
    <property type="match status" value="1"/>
</dbReference>
<proteinExistence type="inferred from homology"/>
<dbReference type="PANTHER" id="PTHR43362">
    <property type="entry name" value="MANNITOL DEHYDROGENASE DSF1-RELATED"/>
    <property type="match status" value="1"/>
</dbReference>
<dbReference type="Gene3D" id="1.10.1040.10">
    <property type="entry name" value="N-(1-d-carboxylethyl)-l-norvaline Dehydrogenase, domain 2"/>
    <property type="match status" value="1"/>
</dbReference>
<dbReference type="Pfam" id="PF08125">
    <property type="entry name" value="Mannitol_dh_C"/>
    <property type="match status" value="1"/>
</dbReference>
<organism evidence="6 7">
    <name type="scientific">Stigmatella aurantiaca</name>
    <dbReference type="NCBI Taxonomy" id="41"/>
    <lineage>
        <taxon>Bacteria</taxon>
        <taxon>Pseudomonadati</taxon>
        <taxon>Myxococcota</taxon>
        <taxon>Myxococcia</taxon>
        <taxon>Myxococcales</taxon>
        <taxon>Cystobacterineae</taxon>
        <taxon>Archangiaceae</taxon>
        <taxon>Stigmatella</taxon>
    </lineage>
</organism>
<gene>
    <name evidence="6" type="ORF">SAMN05444354_10197</name>
</gene>
<dbReference type="PRINTS" id="PR00084">
    <property type="entry name" value="MTLDHDRGNASE"/>
</dbReference>
<dbReference type="EMBL" id="FOAP01000001">
    <property type="protein sequence ID" value="SEK25022.1"/>
    <property type="molecule type" value="Genomic_DNA"/>
</dbReference>
<evidence type="ECO:0000256" key="3">
    <source>
        <dbReference type="ARBA" id="ARBA00061451"/>
    </source>
</evidence>
<evidence type="ECO:0000313" key="6">
    <source>
        <dbReference type="EMBL" id="SEK25022.1"/>
    </source>
</evidence>
<comment type="similarity">
    <text evidence="3">Belongs to the mannitol dehydrogenase family. UxuB subfamily.</text>
</comment>
<keyword evidence="1" id="KW-0560">Oxidoreductase</keyword>
<evidence type="ECO:0000259" key="4">
    <source>
        <dbReference type="Pfam" id="PF01232"/>
    </source>
</evidence>
<dbReference type="InterPro" id="IPR008927">
    <property type="entry name" value="6-PGluconate_DH-like_C_sf"/>
</dbReference>
<dbReference type="RefSeq" id="WP_075004413.1">
    <property type="nucleotide sequence ID" value="NZ_FOAP01000001.1"/>
</dbReference>
<protein>
    <submittedName>
        <fullName evidence="6">Mannitol 2-dehydrogenase</fullName>
    </submittedName>
</protein>
<dbReference type="GO" id="GO:0016616">
    <property type="term" value="F:oxidoreductase activity, acting on the CH-OH group of donors, NAD or NADP as acceptor"/>
    <property type="evidence" value="ECO:0007669"/>
    <property type="project" value="TreeGrafter"/>
</dbReference>
<name>A0A1H7FKQ1_STIAU</name>